<dbReference type="OrthoDB" id="3628262at2"/>
<dbReference type="Pfam" id="PF12079">
    <property type="entry name" value="DUF3558"/>
    <property type="match status" value="1"/>
</dbReference>
<organism evidence="3 4">
    <name type="scientific">Herbihabitans rhizosphaerae</name>
    <dbReference type="NCBI Taxonomy" id="1872711"/>
    <lineage>
        <taxon>Bacteria</taxon>
        <taxon>Bacillati</taxon>
        <taxon>Actinomycetota</taxon>
        <taxon>Actinomycetes</taxon>
        <taxon>Pseudonocardiales</taxon>
        <taxon>Pseudonocardiaceae</taxon>
        <taxon>Herbihabitans</taxon>
    </lineage>
</organism>
<keyword evidence="4" id="KW-1185">Reference proteome</keyword>
<protein>
    <submittedName>
        <fullName evidence="3">Uncharacterized protein DUF3558</fullName>
    </submittedName>
</protein>
<dbReference type="EMBL" id="SGWQ01000008">
    <property type="protein sequence ID" value="RZS34838.1"/>
    <property type="molecule type" value="Genomic_DNA"/>
</dbReference>
<comment type="caution">
    <text evidence="3">The sequence shown here is derived from an EMBL/GenBank/DDBJ whole genome shotgun (WGS) entry which is preliminary data.</text>
</comment>
<feature type="signal peptide" evidence="2">
    <location>
        <begin position="1"/>
        <end position="23"/>
    </location>
</feature>
<evidence type="ECO:0000313" key="4">
    <source>
        <dbReference type="Proteomes" id="UP000294257"/>
    </source>
</evidence>
<dbReference type="RefSeq" id="WP_130346279.1">
    <property type="nucleotide sequence ID" value="NZ_SGWQ01000008.1"/>
</dbReference>
<proteinExistence type="predicted"/>
<evidence type="ECO:0000256" key="1">
    <source>
        <dbReference type="SAM" id="MobiDB-lite"/>
    </source>
</evidence>
<keyword evidence="2" id="KW-0732">Signal</keyword>
<sequence length="188" mass="19192">MGSTMRAAVLAALALTVAANVSGCGDSDKGSTPGGSASETTKGGDLGSDSTGAGKAGKNGPSILGVDPCTLVKPADAADLYQEYKPRKGEVMKAPACIAYDYTLRIESKSFDKLKSSNYLYKNEFEIAGRRAAQAVGGVCKILLEVNSSETLELQVSISNSPPAPKDEAKACGAAKKGLEAAASRLPS</sequence>
<dbReference type="InterPro" id="IPR024520">
    <property type="entry name" value="DUF3558"/>
</dbReference>
<reference evidence="3 4" key="1">
    <citation type="submission" date="2019-02" db="EMBL/GenBank/DDBJ databases">
        <title>Genomic Encyclopedia of Type Strains, Phase IV (KMG-IV): sequencing the most valuable type-strain genomes for metagenomic binning, comparative biology and taxonomic classification.</title>
        <authorList>
            <person name="Goeker M."/>
        </authorList>
    </citation>
    <scope>NUCLEOTIDE SEQUENCE [LARGE SCALE GENOMIC DNA]</scope>
    <source>
        <strain evidence="3 4">DSM 101727</strain>
    </source>
</reference>
<feature type="chain" id="PRO_5020224489" evidence="2">
    <location>
        <begin position="24"/>
        <end position="188"/>
    </location>
</feature>
<evidence type="ECO:0000256" key="2">
    <source>
        <dbReference type="SAM" id="SignalP"/>
    </source>
</evidence>
<dbReference type="Proteomes" id="UP000294257">
    <property type="component" value="Unassembled WGS sequence"/>
</dbReference>
<gene>
    <name evidence="3" type="ORF">EV193_108187</name>
</gene>
<accession>A0A4Q7KIS5</accession>
<name>A0A4Q7KIS5_9PSEU</name>
<dbReference type="AlphaFoldDB" id="A0A4Q7KIS5"/>
<feature type="region of interest" description="Disordered" evidence="1">
    <location>
        <begin position="22"/>
        <end position="59"/>
    </location>
</feature>
<evidence type="ECO:0000313" key="3">
    <source>
        <dbReference type="EMBL" id="RZS34838.1"/>
    </source>
</evidence>